<dbReference type="GO" id="GO:0005829">
    <property type="term" value="C:cytosol"/>
    <property type="evidence" value="ECO:0007669"/>
    <property type="project" value="TreeGrafter"/>
</dbReference>
<dbReference type="Proteomes" id="UP000250235">
    <property type="component" value="Unassembled WGS sequence"/>
</dbReference>
<dbReference type="PANTHER" id="PTHR42753">
    <property type="entry name" value="MITOCHONDRIAL RIBOSOME PROTEIN L39/PROLYL-TRNA LIGASE FAMILY MEMBER"/>
    <property type="match status" value="1"/>
</dbReference>
<dbReference type="InterPro" id="IPR044140">
    <property type="entry name" value="ProRS_anticodon_short"/>
</dbReference>
<dbReference type="EC" id="6.1.1.15" evidence="3"/>
<dbReference type="InterPro" id="IPR006195">
    <property type="entry name" value="aa-tRNA-synth_II"/>
</dbReference>
<evidence type="ECO:0000256" key="11">
    <source>
        <dbReference type="ARBA" id="ARBA00047671"/>
    </source>
</evidence>
<evidence type="ECO:0000259" key="14">
    <source>
        <dbReference type="PROSITE" id="PS50862"/>
    </source>
</evidence>
<keyword evidence="16" id="KW-1185">Reference proteome</keyword>
<dbReference type="InterPro" id="IPR023717">
    <property type="entry name" value="Pro-tRNA-Synthase_IIa_type1"/>
</dbReference>
<gene>
    <name evidence="15" type="ORF">F511_09452</name>
</gene>
<evidence type="ECO:0000256" key="13">
    <source>
        <dbReference type="SAM" id="SignalP"/>
    </source>
</evidence>
<dbReference type="FunFam" id="3.30.930.10:FF:000062">
    <property type="entry name" value="Proline--tRNA ligase"/>
    <property type="match status" value="1"/>
</dbReference>
<evidence type="ECO:0000256" key="3">
    <source>
        <dbReference type="ARBA" id="ARBA00012831"/>
    </source>
</evidence>
<comment type="subunit">
    <text evidence="2">Homodimer.</text>
</comment>
<dbReference type="InterPro" id="IPR036754">
    <property type="entry name" value="YbaK/aa-tRNA-synt-asso_dom_sf"/>
</dbReference>
<keyword evidence="8" id="KW-0648">Protein biosynthesis</keyword>
<feature type="compositionally biased region" description="Pro residues" evidence="12">
    <location>
        <begin position="73"/>
        <end position="83"/>
    </location>
</feature>
<evidence type="ECO:0000256" key="5">
    <source>
        <dbReference type="ARBA" id="ARBA00022598"/>
    </source>
</evidence>
<dbReference type="GO" id="GO:0005524">
    <property type="term" value="F:ATP binding"/>
    <property type="evidence" value="ECO:0007669"/>
    <property type="project" value="UniProtKB-KW"/>
</dbReference>
<evidence type="ECO:0000256" key="2">
    <source>
        <dbReference type="ARBA" id="ARBA00011738"/>
    </source>
</evidence>
<dbReference type="SUPFAM" id="SSF55681">
    <property type="entry name" value="Class II aaRS and biotin synthetases"/>
    <property type="match status" value="1"/>
</dbReference>
<dbReference type="EMBL" id="KV020142">
    <property type="protein sequence ID" value="KZV14983.1"/>
    <property type="molecule type" value="Genomic_DNA"/>
</dbReference>
<dbReference type="InterPro" id="IPR007214">
    <property type="entry name" value="YbaK/aa-tRNA-synth-assoc-dom"/>
</dbReference>
<dbReference type="InterPro" id="IPR002314">
    <property type="entry name" value="aa-tRNA-synt_IIb"/>
</dbReference>
<dbReference type="InterPro" id="IPR002316">
    <property type="entry name" value="Pro-tRNA-ligase_IIa"/>
</dbReference>
<evidence type="ECO:0000256" key="1">
    <source>
        <dbReference type="ARBA" id="ARBA00004496"/>
    </source>
</evidence>
<accession>A0A2Z7A1G6</accession>
<name>A0A2Z7A1G6_9LAMI</name>
<dbReference type="CDD" id="cd04334">
    <property type="entry name" value="ProRS-INS"/>
    <property type="match status" value="1"/>
</dbReference>
<evidence type="ECO:0000313" key="15">
    <source>
        <dbReference type="EMBL" id="KZV14983.1"/>
    </source>
</evidence>
<dbReference type="InterPro" id="IPR025392">
    <property type="entry name" value="DUF4124"/>
</dbReference>
<dbReference type="InterPro" id="IPR050062">
    <property type="entry name" value="Pro-tRNA_synthetase"/>
</dbReference>
<protein>
    <recommendedName>
        <fullName evidence="3">proline--tRNA ligase</fullName>
        <ecNumber evidence="3">6.1.1.15</ecNumber>
    </recommendedName>
    <alternativeName>
        <fullName evidence="10">Prolyl-tRNA synthetase</fullName>
    </alternativeName>
</protein>
<comment type="catalytic activity">
    <reaction evidence="11">
        <text>tRNA(Pro) + L-proline + ATP = L-prolyl-tRNA(Pro) + AMP + diphosphate</text>
        <dbReference type="Rhea" id="RHEA:14305"/>
        <dbReference type="Rhea" id="RHEA-COMP:9700"/>
        <dbReference type="Rhea" id="RHEA-COMP:9702"/>
        <dbReference type="ChEBI" id="CHEBI:30616"/>
        <dbReference type="ChEBI" id="CHEBI:33019"/>
        <dbReference type="ChEBI" id="CHEBI:60039"/>
        <dbReference type="ChEBI" id="CHEBI:78442"/>
        <dbReference type="ChEBI" id="CHEBI:78532"/>
        <dbReference type="ChEBI" id="CHEBI:456215"/>
        <dbReference type="EC" id="6.1.1.15"/>
    </reaction>
</comment>
<keyword evidence="13" id="KW-0732">Signal</keyword>
<evidence type="ECO:0000256" key="12">
    <source>
        <dbReference type="SAM" id="MobiDB-lite"/>
    </source>
</evidence>
<dbReference type="Pfam" id="PF13511">
    <property type="entry name" value="DUF4124"/>
    <property type="match status" value="1"/>
</dbReference>
<dbReference type="GO" id="GO:0004827">
    <property type="term" value="F:proline-tRNA ligase activity"/>
    <property type="evidence" value="ECO:0007669"/>
    <property type="project" value="UniProtKB-EC"/>
</dbReference>
<dbReference type="InterPro" id="IPR045864">
    <property type="entry name" value="aa-tRNA-synth_II/BPL/LPL"/>
</dbReference>
<comment type="subcellular location">
    <subcellularLocation>
        <location evidence="1">Cytoplasm</location>
    </subcellularLocation>
</comment>
<dbReference type="Pfam" id="PF03129">
    <property type="entry name" value="HGTP_anticodon"/>
    <property type="match status" value="1"/>
</dbReference>
<dbReference type="HAMAP" id="MF_01569">
    <property type="entry name" value="Pro_tRNA_synth_type1"/>
    <property type="match status" value="1"/>
</dbReference>
<dbReference type="Gene3D" id="3.90.960.10">
    <property type="entry name" value="YbaK/aminoacyl-tRNA synthetase-associated domain"/>
    <property type="match status" value="1"/>
</dbReference>
<sequence>MRRLALATALLLVAPLAAAQQIYKWTDAKGTVHYSQSAPPAGIHFQQVKLAGGVESTDAPAAQAADDESPAPADNPAPAPAPTPMADTPANRAKLCTTLKSNLAALQGSGPVVMQEDGKPAVLDETQRKQQLQSQPGCPEPPQAMPICATVKTVAHRYNPALSTPEPACMRLSQFHLATVKEVPADAEIASHQLMLRAGMIRKLASGLYTWSPLGLRVLRKVENVVREEMNRAGAIEVLMPTIQPKELWEETGRWQKFGGQLLKIKDRKEQEFCYAPTAEEVITDYARNELNSYKQLPVNFYQIQTKFRDEIRPRFGVMRAREFLMKDAYSFHLTQDSLAGTYQAMYDAYSRIFTRLGLRFRAVQADTGAIGGNASHEFQVLADSGEDAIVFSDGSDYAANVEKAEALAPIASRPAPAAELKLVDTPSQKTIGEISAFLKVPPAQCVKTLVVRGRDGLVALCLRGDHELNEVKAGKLAELPDEVELATEAEILAATGTRPGFIGPAKLPGSIPVIVDRSAAALADFVCGGNREGSHYTGANWERDARITRVEDIRQVVEGDPSPDGRGTLHLARGIEVGHVFQLGSKYAEALGATVLDDQGKAQVMLMGCYGIGISRIVAAAIEQRHDAAGIVWPEAMAPWRVAVCVINPKGNPDVAAAAESLYQELAARGIEAVLDDRGLRPGAMFADMELIGIPHRLVVSERGLAAGTLEYRARHETESRAVTRDELAALFG</sequence>
<dbReference type="GO" id="GO:0002161">
    <property type="term" value="F:aminoacyl-tRNA deacylase activity"/>
    <property type="evidence" value="ECO:0007669"/>
    <property type="project" value="InterPro"/>
</dbReference>
<feature type="chain" id="PRO_5016384257" description="proline--tRNA ligase" evidence="13">
    <location>
        <begin position="20"/>
        <end position="734"/>
    </location>
</feature>
<feature type="signal peptide" evidence="13">
    <location>
        <begin position="1"/>
        <end position="19"/>
    </location>
</feature>
<evidence type="ECO:0000313" key="16">
    <source>
        <dbReference type="Proteomes" id="UP000250235"/>
    </source>
</evidence>
<dbReference type="PROSITE" id="PS50862">
    <property type="entry name" value="AA_TRNA_LIGASE_II"/>
    <property type="match status" value="1"/>
</dbReference>
<dbReference type="FunFam" id="3.30.930.10:FF:000043">
    <property type="entry name" value="Proline--tRNA ligase"/>
    <property type="match status" value="1"/>
</dbReference>
<dbReference type="InterPro" id="IPR033730">
    <property type="entry name" value="ProRS_core_prok"/>
</dbReference>
<dbReference type="InterPro" id="IPR004154">
    <property type="entry name" value="Anticodon-bd"/>
</dbReference>
<dbReference type="PRINTS" id="PR01046">
    <property type="entry name" value="TRNASYNTHPRO"/>
</dbReference>
<dbReference type="CDD" id="cd00779">
    <property type="entry name" value="ProRS_core_prok"/>
    <property type="match status" value="1"/>
</dbReference>
<dbReference type="InterPro" id="IPR004500">
    <property type="entry name" value="Pro-tRNA-synth_IIa_bac-type"/>
</dbReference>
<evidence type="ECO:0000256" key="8">
    <source>
        <dbReference type="ARBA" id="ARBA00022917"/>
    </source>
</evidence>
<keyword evidence="7" id="KW-0067">ATP-binding</keyword>
<feature type="compositionally biased region" description="Low complexity" evidence="12">
    <location>
        <begin position="57"/>
        <end position="72"/>
    </location>
</feature>
<feature type="region of interest" description="Disordered" evidence="12">
    <location>
        <begin position="56"/>
        <end position="89"/>
    </location>
</feature>
<evidence type="ECO:0000256" key="10">
    <source>
        <dbReference type="ARBA" id="ARBA00029731"/>
    </source>
</evidence>
<dbReference type="Pfam" id="PF04073">
    <property type="entry name" value="tRNA_edit"/>
    <property type="match status" value="1"/>
</dbReference>
<organism evidence="15 16">
    <name type="scientific">Dorcoceras hygrometricum</name>
    <dbReference type="NCBI Taxonomy" id="472368"/>
    <lineage>
        <taxon>Eukaryota</taxon>
        <taxon>Viridiplantae</taxon>
        <taxon>Streptophyta</taxon>
        <taxon>Embryophyta</taxon>
        <taxon>Tracheophyta</taxon>
        <taxon>Spermatophyta</taxon>
        <taxon>Magnoliopsida</taxon>
        <taxon>eudicotyledons</taxon>
        <taxon>Gunneridae</taxon>
        <taxon>Pentapetalae</taxon>
        <taxon>asterids</taxon>
        <taxon>lamiids</taxon>
        <taxon>Lamiales</taxon>
        <taxon>Gesneriaceae</taxon>
        <taxon>Didymocarpoideae</taxon>
        <taxon>Trichosporeae</taxon>
        <taxon>Loxocarpinae</taxon>
        <taxon>Dorcoceras</taxon>
    </lineage>
</organism>
<dbReference type="GO" id="GO:0006433">
    <property type="term" value="P:prolyl-tRNA aminoacylation"/>
    <property type="evidence" value="ECO:0007669"/>
    <property type="project" value="InterPro"/>
</dbReference>
<feature type="domain" description="Aminoacyl-transfer RNA synthetases class-II family profile" evidence="14">
    <location>
        <begin position="174"/>
        <end position="635"/>
    </location>
</feature>
<proteinExistence type="inferred from homology"/>
<dbReference type="NCBIfam" id="TIGR00409">
    <property type="entry name" value="proS_fam_II"/>
    <property type="match status" value="1"/>
</dbReference>
<dbReference type="Gene3D" id="3.30.930.10">
    <property type="entry name" value="Bira Bifunctional Protein, Domain 2"/>
    <property type="match status" value="2"/>
</dbReference>
<dbReference type="SUPFAM" id="SSF52954">
    <property type="entry name" value="Class II aaRS ABD-related"/>
    <property type="match status" value="1"/>
</dbReference>
<keyword evidence="4" id="KW-0963">Cytoplasm</keyword>
<evidence type="ECO:0000256" key="4">
    <source>
        <dbReference type="ARBA" id="ARBA00022490"/>
    </source>
</evidence>
<keyword evidence="6" id="KW-0547">Nucleotide-binding</keyword>
<keyword evidence="9" id="KW-0030">Aminoacyl-tRNA synthetase</keyword>
<dbReference type="SUPFAM" id="SSF55826">
    <property type="entry name" value="YbaK/ProRS associated domain"/>
    <property type="match status" value="1"/>
</dbReference>
<dbReference type="NCBIfam" id="NF006625">
    <property type="entry name" value="PRK09194.1"/>
    <property type="match status" value="1"/>
</dbReference>
<dbReference type="OrthoDB" id="10267474at2759"/>
<evidence type="ECO:0000256" key="6">
    <source>
        <dbReference type="ARBA" id="ARBA00022741"/>
    </source>
</evidence>
<evidence type="ECO:0000256" key="7">
    <source>
        <dbReference type="ARBA" id="ARBA00022840"/>
    </source>
</evidence>
<dbReference type="InterPro" id="IPR036621">
    <property type="entry name" value="Anticodon-bd_dom_sf"/>
</dbReference>
<reference evidence="15 16" key="1">
    <citation type="journal article" date="2015" name="Proc. Natl. Acad. Sci. U.S.A.">
        <title>The resurrection genome of Boea hygrometrica: A blueprint for survival of dehydration.</title>
        <authorList>
            <person name="Xiao L."/>
            <person name="Yang G."/>
            <person name="Zhang L."/>
            <person name="Yang X."/>
            <person name="Zhao S."/>
            <person name="Ji Z."/>
            <person name="Zhou Q."/>
            <person name="Hu M."/>
            <person name="Wang Y."/>
            <person name="Chen M."/>
            <person name="Xu Y."/>
            <person name="Jin H."/>
            <person name="Xiao X."/>
            <person name="Hu G."/>
            <person name="Bao F."/>
            <person name="Hu Y."/>
            <person name="Wan P."/>
            <person name="Li L."/>
            <person name="Deng X."/>
            <person name="Kuang T."/>
            <person name="Xiang C."/>
            <person name="Zhu J.K."/>
            <person name="Oliver M.J."/>
            <person name="He Y."/>
        </authorList>
    </citation>
    <scope>NUCLEOTIDE SEQUENCE [LARGE SCALE GENOMIC DNA]</scope>
    <source>
        <strain evidence="16">cv. XS01</strain>
    </source>
</reference>
<keyword evidence="5 15" id="KW-0436">Ligase</keyword>
<dbReference type="CDD" id="cd00861">
    <property type="entry name" value="ProRS_anticodon_short"/>
    <property type="match status" value="1"/>
</dbReference>
<dbReference type="Gene3D" id="3.40.50.800">
    <property type="entry name" value="Anticodon-binding domain"/>
    <property type="match status" value="1"/>
</dbReference>
<evidence type="ECO:0000256" key="9">
    <source>
        <dbReference type="ARBA" id="ARBA00023146"/>
    </source>
</evidence>
<dbReference type="Pfam" id="PF00587">
    <property type="entry name" value="tRNA-synt_2b"/>
    <property type="match status" value="1"/>
</dbReference>
<dbReference type="AlphaFoldDB" id="A0A2Z7A1G6"/>
<dbReference type="PANTHER" id="PTHR42753:SF2">
    <property type="entry name" value="PROLINE--TRNA LIGASE"/>
    <property type="match status" value="1"/>
</dbReference>